<keyword evidence="3" id="KW-0167">Capsid protein</keyword>
<comment type="subcellular location">
    <subcellularLocation>
        <location evidence="1">Host cytoplasm</location>
    </subcellularLocation>
</comment>
<organism evidence="7">
    <name type="scientific">Evros bunya-like virus</name>
    <dbReference type="NCBI Taxonomy" id="2805760"/>
    <lineage>
        <taxon>Viruses</taxon>
        <taxon>Riboviria</taxon>
        <taxon>Orthornavirae</taxon>
        <taxon>Negarnaviricota</taxon>
        <taxon>Polyploviricotina</taxon>
        <taxon>Ellioviricetes</taxon>
        <taxon>Bunyavirales</taxon>
    </lineage>
</organism>
<reference evidence="7" key="1">
    <citation type="submission" date="2021-01" db="EMBL/GenBank/DDBJ databases">
        <authorList>
            <person name="Konstantinidis K."/>
            <person name="Dovrolis N."/>
            <person name="Kouvela A."/>
            <person name="Kassela K."/>
            <person name="Rosa Freitas M.G."/>
            <person name="Nearchou A."/>
            <person name="de Courcy Williams M."/>
            <person name="Veletza S."/>
            <person name="Mavromara P."/>
            <person name="Karakasiliotis I."/>
        </authorList>
    </citation>
    <scope>NUCLEOTIDE SEQUENCE</scope>
    <source>
        <strain evidence="7">BA2</strain>
    </source>
</reference>
<dbReference type="GO" id="GO:0019013">
    <property type="term" value="C:viral nucleocapsid"/>
    <property type="evidence" value="ECO:0007669"/>
    <property type="project" value="UniProtKB-KW"/>
</dbReference>
<evidence type="ECO:0000256" key="4">
    <source>
        <dbReference type="ARBA" id="ARBA00023086"/>
    </source>
</evidence>
<proteinExistence type="predicted"/>
<keyword evidence="4 7" id="KW-0543">Viral nucleoprotein</keyword>
<evidence type="ECO:0000256" key="1">
    <source>
        <dbReference type="ARBA" id="ARBA00004192"/>
    </source>
</evidence>
<evidence type="ECO:0000256" key="6">
    <source>
        <dbReference type="SAM" id="MobiDB-lite"/>
    </source>
</evidence>
<dbReference type="InterPro" id="IPR009522">
    <property type="entry name" value="Capsid_Phlebovir/Tenuivir"/>
</dbReference>
<evidence type="ECO:0000256" key="3">
    <source>
        <dbReference type="ARBA" id="ARBA00022561"/>
    </source>
</evidence>
<protein>
    <recommendedName>
        <fullName evidence="2">Nucleoprotein</fullName>
    </recommendedName>
    <alternativeName>
        <fullName evidence="5">Nucleocapsid protein</fullName>
    </alternativeName>
</protein>
<dbReference type="Pfam" id="PF05733">
    <property type="entry name" value="Tenui_N"/>
    <property type="match status" value="1"/>
</dbReference>
<dbReference type="GO" id="GO:0003723">
    <property type="term" value="F:RNA binding"/>
    <property type="evidence" value="ECO:0007669"/>
    <property type="project" value="InterPro"/>
</dbReference>
<feature type="region of interest" description="Disordered" evidence="6">
    <location>
        <begin position="104"/>
        <end position="131"/>
    </location>
</feature>
<accession>A0A889INH1</accession>
<name>A0A889INH1_9VIRU</name>
<dbReference type="GO" id="GO:0030430">
    <property type="term" value="C:host cell cytoplasm"/>
    <property type="evidence" value="ECO:0007669"/>
    <property type="project" value="UniProtKB-SubCell"/>
</dbReference>
<evidence type="ECO:0000313" key="7">
    <source>
        <dbReference type="EMBL" id="QRD99860.1"/>
    </source>
</evidence>
<keyword evidence="4 7" id="KW-0946">Virion</keyword>
<sequence length="431" mass="48239">MVDDKTLRLKRCICASGSAKTRPDFSCNCLARVIKLGALKDFGIDICLITPDSVKKFNWLISKTLLERYYYQKRSAEITQRELEENTRKFQTRAPAKVIEKDPVKVTPTPTDKPTVSAKEAPAPVDTPLKDSSVSRKEETIGIMALKNLSWMEVMEKIVLESVTSDLDGFLTKHSEAFLTAYEYKGFDVEVIRKTLLERFSKMKAGTKLYICDKVEIELAGKEALSTAIQYLVALFNLRGNNLDAIADGLEREAKGSFNAIKTALGLQSKVKVAGKTKSADTLTLARIAAAFPIHSLRWVMRPECTRKVISMSDCGLSSSPLAKCLTHPVVPSVLTNSMIKVDKVVYITFLASFRLNQLIGGKEKATPDRLWLFHKAALSSKACTDGQKEDFWKTVDFEQVELRTAVELASELLENLLDYEVLKEIKDFME</sequence>
<feature type="compositionally biased region" description="Low complexity" evidence="6">
    <location>
        <begin position="105"/>
        <end position="116"/>
    </location>
</feature>
<evidence type="ECO:0000256" key="2">
    <source>
        <dbReference type="ARBA" id="ARBA00014389"/>
    </source>
</evidence>
<dbReference type="EMBL" id="MW520368">
    <property type="protein sequence ID" value="QRD99860.1"/>
    <property type="molecule type" value="Genomic_RNA"/>
</dbReference>
<evidence type="ECO:0000256" key="5">
    <source>
        <dbReference type="ARBA" id="ARBA00033344"/>
    </source>
</evidence>